<dbReference type="SUPFAM" id="SSF48452">
    <property type="entry name" value="TPR-like"/>
    <property type="match status" value="1"/>
</dbReference>
<sequence length="556" mass="60213">MGSIESMHVSTSAGSRRVCPALRLLPGLSLLGLCLQLPAQDLQFKQSTHSDKQIFAAARGTEDASAKVAALQSFVRAYPQSHLVERAQWEVFSTLVKRLPQRLPAIQSQARLLISHADAGLDSIETRAEIADSLANAGVDLTDAESWASSAAASLTEARWQQWQRDQHQAPADAAAQAESGRQFHESRAEVLAALANVQWHQGKVQATAATLREAAALDPDSDEVNALSGEVAYAAHQPAVALDAYERAQLAGELQPLQHEHFLAAYRDTHDGRLDGLEQALDARYATSYPLPIPRQPAPSEKGNRTVLVELYTGAGCPPCTAADLALEGVQNNAPRKQVVVLAFDQHIPRPDPLATPQTVARAKWYGILGTPTFYVDGRQADVDGGGRSHALATYQALSRSIQQQLSTPAPLALTAQATQNAEGKVQVQIRQTASSQDQLLPPADLHVALVEDHVRYSGQNGIRFHEALVRALSHADGTATASRASFDIPALERQQRTYLDAYEQHNDRYGPIQFLNKDIPLDPRHLAVVVFAQDPVTKMVAQARYIPLTPPAGT</sequence>
<dbReference type="AlphaFoldDB" id="H8L465"/>
<protein>
    <recommendedName>
        <fullName evidence="4">Thioredoxin domain-containing protein</fullName>
    </recommendedName>
</protein>
<evidence type="ECO:0000313" key="2">
    <source>
        <dbReference type="EMBL" id="AFC86541.1"/>
    </source>
</evidence>
<evidence type="ECO:0000256" key="1">
    <source>
        <dbReference type="SAM" id="MobiDB-lite"/>
    </source>
</evidence>
<dbReference type="eggNOG" id="COG0526">
    <property type="taxonomic scope" value="Bacteria"/>
</dbReference>
<evidence type="ECO:0008006" key="4">
    <source>
        <dbReference type="Google" id="ProtNLM"/>
    </source>
</evidence>
<name>H8L465_FRAAD</name>
<evidence type="ECO:0000313" key="3">
    <source>
        <dbReference type="Proteomes" id="UP000005234"/>
    </source>
</evidence>
<proteinExistence type="predicted"/>
<dbReference type="Pfam" id="PF06764">
    <property type="entry name" value="DUF1223"/>
    <property type="match status" value="1"/>
</dbReference>
<accession>H8L465</accession>
<dbReference type="HOGENOM" id="CLU_475583_0_0_6"/>
<dbReference type="SUPFAM" id="SSF52833">
    <property type="entry name" value="Thioredoxin-like"/>
    <property type="match status" value="1"/>
</dbReference>
<organism evidence="2 3">
    <name type="scientific">Frateuria aurantia (strain ATCC 33424 / DSM 6220 / KCTC 2777 / LMG 1558 / NBRC 3245 / NCIMB 13370)</name>
    <name type="common">Acetobacter aurantius</name>
    <dbReference type="NCBI Taxonomy" id="767434"/>
    <lineage>
        <taxon>Bacteria</taxon>
        <taxon>Pseudomonadati</taxon>
        <taxon>Pseudomonadota</taxon>
        <taxon>Gammaproteobacteria</taxon>
        <taxon>Lysobacterales</taxon>
        <taxon>Rhodanobacteraceae</taxon>
        <taxon>Frateuria</taxon>
    </lineage>
</organism>
<dbReference type="KEGG" id="fau:Fraau_2159"/>
<reference evidence="2" key="1">
    <citation type="submission" date="2012-02" db="EMBL/GenBank/DDBJ databases">
        <title>The complete genome of Frateuria aurantia DSM 6220.</title>
        <authorList>
            <consortium name="US DOE Joint Genome Institute (JGI-PGF)"/>
            <person name="Lucas S."/>
            <person name="Copeland A."/>
            <person name="Lapidus A."/>
            <person name="Glavina del Rio T."/>
            <person name="Dalin E."/>
            <person name="Tice H."/>
            <person name="Bruce D."/>
            <person name="Goodwin L."/>
            <person name="Pitluck S."/>
            <person name="Peters L."/>
            <person name="Ovchinnikova G."/>
            <person name="Teshima H."/>
            <person name="Kyrpides N."/>
            <person name="Mavromatis K."/>
            <person name="Ivanova N."/>
            <person name="Brettin T."/>
            <person name="Detter J.C."/>
            <person name="Han C."/>
            <person name="Larimer F."/>
            <person name="Land M."/>
            <person name="Hauser L."/>
            <person name="Markowitz V."/>
            <person name="Cheng J.-F."/>
            <person name="Hugenholtz P."/>
            <person name="Woyke T."/>
            <person name="Wu D."/>
            <person name="Brambilla E."/>
            <person name="Klenk H.-P."/>
            <person name="Eisen J.A."/>
        </authorList>
    </citation>
    <scope>NUCLEOTIDE SEQUENCE</scope>
    <source>
        <strain evidence="2">DSM 6220</strain>
    </source>
</reference>
<dbReference type="InterPro" id="IPR036249">
    <property type="entry name" value="Thioredoxin-like_sf"/>
</dbReference>
<gene>
    <name evidence="2" type="ordered locus">Fraau_2159</name>
</gene>
<dbReference type="STRING" id="767434.Fraau_2159"/>
<dbReference type="Gene3D" id="1.25.40.10">
    <property type="entry name" value="Tetratricopeptide repeat domain"/>
    <property type="match status" value="1"/>
</dbReference>
<dbReference type="InterPro" id="IPR010634">
    <property type="entry name" value="DUF1223"/>
</dbReference>
<keyword evidence="3" id="KW-1185">Reference proteome</keyword>
<feature type="region of interest" description="Disordered" evidence="1">
    <location>
        <begin position="162"/>
        <end position="183"/>
    </location>
</feature>
<dbReference type="Proteomes" id="UP000005234">
    <property type="component" value="Chromosome"/>
</dbReference>
<dbReference type="EMBL" id="CP003350">
    <property type="protein sequence ID" value="AFC86541.1"/>
    <property type="molecule type" value="Genomic_DNA"/>
</dbReference>
<feature type="compositionally biased region" description="Low complexity" evidence="1">
    <location>
        <begin position="169"/>
        <end position="178"/>
    </location>
</feature>
<dbReference type="InterPro" id="IPR011990">
    <property type="entry name" value="TPR-like_helical_dom_sf"/>
</dbReference>